<sequence>MTTQRDIPRLRKQLERDFVELRLMLDRTLKRLGAEPVTEVEIDAAFKRERNSPDRTRVEASRTLLDLAERRTDES</sequence>
<evidence type="ECO:0000313" key="2">
    <source>
        <dbReference type="Proteomes" id="UP000733379"/>
    </source>
</evidence>
<dbReference type="Proteomes" id="UP000733379">
    <property type="component" value="Unassembled WGS sequence"/>
</dbReference>
<name>A0ABS6ATU1_9NOCA</name>
<organism evidence="1 2">
    <name type="scientific">Nocardia albiluteola</name>
    <dbReference type="NCBI Taxonomy" id="2842303"/>
    <lineage>
        <taxon>Bacteria</taxon>
        <taxon>Bacillati</taxon>
        <taxon>Actinomycetota</taxon>
        <taxon>Actinomycetes</taxon>
        <taxon>Mycobacteriales</taxon>
        <taxon>Nocardiaceae</taxon>
        <taxon>Nocardia</taxon>
    </lineage>
</organism>
<dbReference type="EMBL" id="JAHKNI010000002">
    <property type="protein sequence ID" value="MBU3061446.1"/>
    <property type="molecule type" value="Genomic_DNA"/>
</dbReference>
<dbReference type="RefSeq" id="WP_215916329.1">
    <property type="nucleotide sequence ID" value="NZ_JAHKNI010000002.1"/>
</dbReference>
<gene>
    <name evidence="1" type="ORF">KO481_07910</name>
</gene>
<evidence type="ECO:0000313" key="1">
    <source>
        <dbReference type="EMBL" id="MBU3061446.1"/>
    </source>
</evidence>
<reference evidence="1 2" key="1">
    <citation type="submission" date="2021-06" db="EMBL/GenBank/DDBJ databases">
        <title>Actinomycetes sequencing.</title>
        <authorList>
            <person name="Shan Q."/>
        </authorList>
    </citation>
    <scope>NUCLEOTIDE SEQUENCE [LARGE SCALE GENOMIC DNA]</scope>
    <source>
        <strain evidence="1 2">NEAU-G5</strain>
    </source>
</reference>
<keyword evidence="2" id="KW-1185">Reference proteome</keyword>
<accession>A0ABS6ATU1</accession>
<proteinExistence type="predicted"/>
<comment type="caution">
    <text evidence="1">The sequence shown here is derived from an EMBL/GenBank/DDBJ whole genome shotgun (WGS) entry which is preliminary data.</text>
</comment>
<protein>
    <submittedName>
        <fullName evidence="1">Uncharacterized protein</fullName>
    </submittedName>
</protein>